<dbReference type="HOGENOM" id="CLU_2795532_0_0_1"/>
<gene>
    <name evidence="1" type="ORF">SERLADRAFT_479102</name>
</gene>
<dbReference type="GeneID" id="18821295"/>
<reference evidence="1" key="1">
    <citation type="submission" date="2011-04" db="EMBL/GenBank/DDBJ databases">
        <title>Evolution of plant cell wall degrading machinery underlies the functional diversity of forest fungi.</title>
        <authorList>
            <consortium name="US DOE Joint Genome Institute (JGI-PGF)"/>
            <person name="Eastwood D.C."/>
            <person name="Floudas D."/>
            <person name="Binder M."/>
            <person name="Majcherczyk A."/>
            <person name="Schneider P."/>
            <person name="Aerts A."/>
            <person name="Asiegbu F.O."/>
            <person name="Baker S.E."/>
            <person name="Barry K."/>
            <person name="Bendiksby M."/>
            <person name="Blumentritt M."/>
            <person name="Coutinho P.M."/>
            <person name="Cullen D."/>
            <person name="Cullen D."/>
            <person name="Gathman A."/>
            <person name="Goodell B."/>
            <person name="Henrissat B."/>
            <person name="Ihrmark K."/>
            <person name="Kauserud H."/>
            <person name="Kohler A."/>
            <person name="LaButti K."/>
            <person name="Lapidus A."/>
            <person name="Lavin J.L."/>
            <person name="Lee Y.-H."/>
            <person name="Lindquist E."/>
            <person name="Lilly W."/>
            <person name="Lucas S."/>
            <person name="Morin E."/>
            <person name="Murat C."/>
            <person name="Oguiza J.A."/>
            <person name="Park J."/>
            <person name="Pisabarro A.G."/>
            <person name="Riley R."/>
            <person name="Rosling A."/>
            <person name="Salamov A."/>
            <person name="Schmidt O."/>
            <person name="Schmutz J."/>
            <person name="Skrede I."/>
            <person name="Stenlid J."/>
            <person name="Wiebenga A."/>
            <person name="Xie X."/>
            <person name="Kues U."/>
            <person name="Hibbett D.S."/>
            <person name="Hoffmeister D."/>
            <person name="Hogberg N."/>
            <person name="Martin F."/>
            <person name="Grigoriev I.V."/>
            <person name="Watkinson S.C."/>
        </authorList>
    </citation>
    <scope>NUCLEOTIDE SEQUENCE</scope>
    <source>
        <strain evidence="1">S7.9</strain>
    </source>
</reference>
<protein>
    <submittedName>
        <fullName evidence="1">Uncharacterized protein</fullName>
    </submittedName>
</protein>
<organism>
    <name type="scientific">Serpula lacrymans var. lacrymans (strain S7.9)</name>
    <name type="common">Dry rot fungus</name>
    <dbReference type="NCBI Taxonomy" id="578457"/>
    <lineage>
        <taxon>Eukaryota</taxon>
        <taxon>Fungi</taxon>
        <taxon>Dikarya</taxon>
        <taxon>Basidiomycota</taxon>
        <taxon>Agaricomycotina</taxon>
        <taxon>Agaricomycetes</taxon>
        <taxon>Agaricomycetidae</taxon>
        <taxon>Boletales</taxon>
        <taxon>Coniophorineae</taxon>
        <taxon>Serpulaceae</taxon>
        <taxon>Serpula</taxon>
    </lineage>
</organism>
<dbReference type="AlphaFoldDB" id="F8PBA8"/>
<evidence type="ECO:0000313" key="1">
    <source>
        <dbReference type="EMBL" id="EGO19548.1"/>
    </source>
</evidence>
<dbReference type="KEGG" id="sla:SERLADRAFT_479102"/>
<dbReference type="EMBL" id="GL945443">
    <property type="protein sequence ID" value="EGO19548.1"/>
    <property type="molecule type" value="Genomic_DNA"/>
</dbReference>
<dbReference type="RefSeq" id="XP_007323681.1">
    <property type="nucleotide sequence ID" value="XM_007323619.1"/>
</dbReference>
<accession>F8PBA8</accession>
<proteinExistence type="predicted"/>
<name>F8PBA8_SERL9</name>
<dbReference type="Proteomes" id="UP000008064">
    <property type="component" value="Unassembled WGS sequence"/>
</dbReference>
<sequence>MTFKGLEPVEQSMTVGAKFCNVIQSVDNNERLQKSFDSRHECLVNLFQSWTVASSPREFITTSNIFEK</sequence>